<evidence type="ECO:0000313" key="3">
    <source>
        <dbReference type="Proteomes" id="UP001482620"/>
    </source>
</evidence>
<feature type="region of interest" description="Disordered" evidence="1">
    <location>
        <begin position="25"/>
        <end position="45"/>
    </location>
</feature>
<proteinExistence type="predicted"/>
<evidence type="ECO:0000256" key="1">
    <source>
        <dbReference type="SAM" id="MobiDB-lite"/>
    </source>
</evidence>
<name>A0ABV0SKQ0_9TELE</name>
<reference evidence="2 3" key="1">
    <citation type="submission" date="2021-06" db="EMBL/GenBank/DDBJ databases">
        <authorList>
            <person name="Palmer J.M."/>
        </authorList>
    </citation>
    <scope>NUCLEOTIDE SEQUENCE [LARGE SCALE GENOMIC DNA]</scope>
    <source>
        <strain evidence="3">if_2019</strain>
        <tissue evidence="2">Muscle</tissue>
    </source>
</reference>
<comment type="caution">
    <text evidence="2">The sequence shown here is derived from an EMBL/GenBank/DDBJ whole genome shotgun (WGS) entry which is preliminary data.</text>
</comment>
<sequence length="133" mass="15417">MEGPTDSEQMDSKFNDIQQLLVIKEEPPAEEQNWSPRLDQEEQKPPLIKEEQEEAEITKEHHQRCSGIFQDSSSDYCLFKCCLPFTSKLGSWSDVASKTELSTITFFRHPIPELRMRNVNRLTLCSTNQPEIT</sequence>
<protein>
    <submittedName>
        <fullName evidence="2">Uncharacterized protein</fullName>
    </submittedName>
</protein>
<dbReference type="Proteomes" id="UP001482620">
    <property type="component" value="Unassembled WGS sequence"/>
</dbReference>
<evidence type="ECO:0000313" key="2">
    <source>
        <dbReference type="EMBL" id="MEQ2221130.1"/>
    </source>
</evidence>
<keyword evidence="3" id="KW-1185">Reference proteome</keyword>
<accession>A0ABV0SKQ0</accession>
<dbReference type="EMBL" id="JAHRIQ010000989">
    <property type="protein sequence ID" value="MEQ2221130.1"/>
    <property type="molecule type" value="Genomic_DNA"/>
</dbReference>
<gene>
    <name evidence="2" type="ORF">ILYODFUR_012539</name>
</gene>
<organism evidence="2 3">
    <name type="scientific">Ilyodon furcidens</name>
    <name type="common">goldbreast splitfin</name>
    <dbReference type="NCBI Taxonomy" id="33524"/>
    <lineage>
        <taxon>Eukaryota</taxon>
        <taxon>Metazoa</taxon>
        <taxon>Chordata</taxon>
        <taxon>Craniata</taxon>
        <taxon>Vertebrata</taxon>
        <taxon>Euteleostomi</taxon>
        <taxon>Actinopterygii</taxon>
        <taxon>Neopterygii</taxon>
        <taxon>Teleostei</taxon>
        <taxon>Neoteleostei</taxon>
        <taxon>Acanthomorphata</taxon>
        <taxon>Ovalentaria</taxon>
        <taxon>Atherinomorphae</taxon>
        <taxon>Cyprinodontiformes</taxon>
        <taxon>Goodeidae</taxon>
        <taxon>Ilyodon</taxon>
    </lineage>
</organism>